<accession>A0A9P1CU26</accession>
<dbReference type="GO" id="GO:0032259">
    <property type="term" value="P:methylation"/>
    <property type="evidence" value="ECO:0007669"/>
    <property type="project" value="UniProtKB-KW"/>
</dbReference>
<dbReference type="OrthoDB" id="422365at2759"/>
<dbReference type="AlphaFoldDB" id="A0A9P1CU26"/>
<keyword evidence="1 5" id="KW-0489">Methyltransferase</keyword>
<evidence type="ECO:0000313" key="6">
    <source>
        <dbReference type="Proteomes" id="UP001152797"/>
    </source>
</evidence>
<evidence type="ECO:0000256" key="2">
    <source>
        <dbReference type="ARBA" id="ARBA00022679"/>
    </source>
</evidence>
<protein>
    <submittedName>
        <fullName evidence="5">Type II methyltransferase M.MthTI (M.MthTI) (Cytosine-specific methyltransferase MthTI) (Modification methylase MthTI)</fullName>
    </submittedName>
</protein>
<sequence>MTAEADGAVGARRKWRKLGAKWQSSFPLDTSNVSLGSWLDEQDEPWGIGCKACRSAGCTGNLAQYLVTSEAGIQKENFMKHAKSKNHCNAVAHYLSVAVSATAGSLPSSDLAIDAAPSPDQFKDCLEKMKKGVALEGRKLTMMVYCLAEAMKSIDQRHLSRAAEIALFRDERKGRILLRFRAVTNNLEIWSGMLGQERDAGTGGLNLTKATESILKRACGRWFGSGSDKQKPFVKWQLFNQVRQKITTITVDSAQDELVSGEIMRTALTPQQQVLCPNLRCVIRDKAHSSRRLTSRPWNADDALKETMNFFCGGPGSVARLIQYSPEIRRVFEKICEESDNAVRSAVVNFRSAQHRFESHSKTLGRTCLFLHACIRTCLHLVRTRKDAVGNKAKLWIQKLDAETALMAAMLADAADSSLQLTRKMDSEEVDPACMTLDVTIYLEEIRALFIHEEVLRRFGYTSTMLQTLQQPLVFQAGSLTKCLGSESGVSKEIQERCLSRMKIWVRLATEALKAEFPSFELGQAYRVFNLHTGSLEATSDLARIAQVCKLDAQVLQHQWSDLYPRARANMPSDLTANANRQAWQRTLQQMAESRTGHCHPSGVLRSALVSYFVYGGSSSGVEQAFSRNSWVCNARRAAMRPHVEEMVLKVSSGVAKYDLADLLRLAQLTWQSCFGRPRESSGRVSRLDKGLKRTLTGEDGLQTEAAFTRKRRKEAAAASSACRHLEMKEEEEDHLADSALWSEKHDRELAFQKRKAFTKLVHAFSENALLPAECPDDLQEAHLQCMEKMRTNEVKRQQRRLCADAIDKGCSKKDFFGSIQGCVAYLAVSATGDLKAACQLSSVQITQNPADAGIIVCNDPGQMTDVKLQLVSALSGCYEVSPGLMLGSKGCALKMHTAAAIPRALLVSPGSRKQDADFWTFLRKALPLGHAWVLHSVDLGNLREQQGRFKPGVAFIMVTVDEAKDKIFSGKRAGIQDARGRAMKASFGYIKRRRPRVVLFENVPGILEKKHKPVLCGMHKALKKLGYVMWLKTLDSSNFKVPQMRRRVFLVAILKTSLRRKFK</sequence>
<proteinExistence type="predicted"/>
<reference evidence="3" key="1">
    <citation type="submission" date="2022-10" db="EMBL/GenBank/DDBJ databases">
        <authorList>
            <person name="Chen Y."/>
            <person name="Dougan E. K."/>
            <person name="Chan C."/>
            <person name="Rhodes N."/>
            <person name="Thang M."/>
        </authorList>
    </citation>
    <scope>NUCLEOTIDE SEQUENCE</scope>
</reference>
<dbReference type="Pfam" id="PF00145">
    <property type="entry name" value="DNA_methylase"/>
    <property type="match status" value="1"/>
</dbReference>
<dbReference type="Gene3D" id="3.40.50.150">
    <property type="entry name" value="Vaccinia Virus protein VP39"/>
    <property type="match status" value="1"/>
</dbReference>
<evidence type="ECO:0000313" key="3">
    <source>
        <dbReference type="EMBL" id="CAI3998309.1"/>
    </source>
</evidence>
<evidence type="ECO:0000313" key="5">
    <source>
        <dbReference type="EMBL" id="CAL4785621.1"/>
    </source>
</evidence>
<dbReference type="Proteomes" id="UP001152797">
    <property type="component" value="Unassembled WGS sequence"/>
</dbReference>
<keyword evidence="6" id="KW-1185">Reference proteome</keyword>
<name>A0A9P1CU26_9DINO</name>
<reference evidence="4" key="2">
    <citation type="submission" date="2024-04" db="EMBL/GenBank/DDBJ databases">
        <authorList>
            <person name="Chen Y."/>
            <person name="Shah S."/>
            <person name="Dougan E. K."/>
            <person name="Thang M."/>
            <person name="Chan C."/>
        </authorList>
    </citation>
    <scope>NUCLEOTIDE SEQUENCE [LARGE SCALE GENOMIC DNA]</scope>
</reference>
<gene>
    <name evidence="3" type="ORF">C1SCF055_LOCUS24621</name>
</gene>
<dbReference type="SUPFAM" id="SSF53335">
    <property type="entry name" value="S-adenosyl-L-methionine-dependent methyltransferases"/>
    <property type="match status" value="1"/>
</dbReference>
<dbReference type="InterPro" id="IPR029063">
    <property type="entry name" value="SAM-dependent_MTases_sf"/>
</dbReference>
<dbReference type="EMBL" id="CAMXCT030002460">
    <property type="protein sequence ID" value="CAL4785621.1"/>
    <property type="molecule type" value="Genomic_DNA"/>
</dbReference>
<dbReference type="EMBL" id="CAMXCT020002460">
    <property type="protein sequence ID" value="CAL1151684.1"/>
    <property type="molecule type" value="Genomic_DNA"/>
</dbReference>
<dbReference type="InterPro" id="IPR001525">
    <property type="entry name" value="C5_MeTfrase"/>
</dbReference>
<keyword evidence="2" id="KW-0808">Transferase</keyword>
<dbReference type="PRINTS" id="PR00105">
    <property type="entry name" value="C5METTRFRASE"/>
</dbReference>
<organism evidence="3">
    <name type="scientific">Cladocopium goreaui</name>
    <dbReference type="NCBI Taxonomy" id="2562237"/>
    <lineage>
        <taxon>Eukaryota</taxon>
        <taxon>Sar</taxon>
        <taxon>Alveolata</taxon>
        <taxon>Dinophyceae</taxon>
        <taxon>Suessiales</taxon>
        <taxon>Symbiodiniaceae</taxon>
        <taxon>Cladocopium</taxon>
    </lineage>
</organism>
<dbReference type="GO" id="GO:0008168">
    <property type="term" value="F:methyltransferase activity"/>
    <property type="evidence" value="ECO:0007669"/>
    <property type="project" value="UniProtKB-KW"/>
</dbReference>
<evidence type="ECO:0000256" key="1">
    <source>
        <dbReference type="ARBA" id="ARBA00022603"/>
    </source>
</evidence>
<dbReference type="EMBL" id="CAMXCT010002460">
    <property type="protein sequence ID" value="CAI3998309.1"/>
    <property type="molecule type" value="Genomic_DNA"/>
</dbReference>
<evidence type="ECO:0000313" key="4">
    <source>
        <dbReference type="EMBL" id="CAL1151684.1"/>
    </source>
</evidence>
<comment type="caution">
    <text evidence="3">The sequence shown here is derived from an EMBL/GenBank/DDBJ whole genome shotgun (WGS) entry which is preliminary data.</text>
</comment>